<reference evidence="2 3" key="1">
    <citation type="submission" date="2006-02" db="EMBL/GenBank/DDBJ databases">
        <authorList>
            <person name="Moran M.A."/>
            <person name="Kjelleberg S."/>
            <person name="Egan S."/>
            <person name="Saunders N."/>
            <person name="Thomas T."/>
            <person name="Ferriera S."/>
            <person name="Johnson J."/>
            <person name="Kravitz S."/>
            <person name="Halpern A."/>
            <person name="Remington K."/>
            <person name="Beeson K."/>
            <person name="Tran B."/>
            <person name="Rogers Y.-H."/>
            <person name="Friedman R."/>
            <person name="Venter J.C."/>
        </authorList>
    </citation>
    <scope>NUCLEOTIDE SEQUENCE [LARGE SCALE GENOMIC DNA]</scope>
    <source>
        <strain evidence="2 3">D2</strain>
    </source>
</reference>
<organism evidence="2 3">
    <name type="scientific">Pseudoalteromonas tunicata D2</name>
    <dbReference type="NCBI Taxonomy" id="87626"/>
    <lineage>
        <taxon>Bacteria</taxon>
        <taxon>Pseudomonadati</taxon>
        <taxon>Pseudomonadota</taxon>
        <taxon>Gammaproteobacteria</taxon>
        <taxon>Alteromonadales</taxon>
        <taxon>Pseudoalteromonadaceae</taxon>
        <taxon>Pseudoalteromonas</taxon>
    </lineage>
</organism>
<keyword evidence="3" id="KW-1185">Reference proteome</keyword>
<name>A4C3I3_9GAMM</name>
<feature type="region of interest" description="Disordered" evidence="1">
    <location>
        <begin position="87"/>
        <end position="110"/>
    </location>
</feature>
<dbReference type="RefSeq" id="WP_009836416.1">
    <property type="nucleotide sequence ID" value="NZ_AAOH01000001.1"/>
</dbReference>
<evidence type="ECO:0000313" key="3">
    <source>
        <dbReference type="Proteomes" id="UP000006201"/>
    </source>
</evidence>
<evidence type="ECO:0000313" key="2">
    <source>
        <dbReference type="EMBL" id="EAR30115.1"/>
    </source>
</evidence>
<accession>A4C3I3</accession>
<dbReference type="EMBL" id="AAOH01000001">
    <property type="protein sequence ID" value="EAR30115.1"/>
    <property type="molecule type" value="Genomic_DNA"/>
</dbReference>
<protein>
    <submittedName>
        <fullName evidence="2">Uncharacterized protein</fullName>
    </submittedName>
</protein>
<gene>
    <name evidence="2" type="ORF">PTD2_01061</name>
</gene>
<comment type="caution">
    <text evidence="2">The sequence shown here is derived from an EMBL/GenBank/DDBJ whole genome shotgun (WGS) entry which is preliminary data.</text>
</comment>
<dbReference type="HOGENOM" id="CLU_2168885_0_0_6"/>
<dbReference type="Proteomes" id="UP000006201">
    <property type="component" value="Unassembled WGS sequence"/>
</dbReference>
<proteinExistence type="predicted"/>
<evidence type="ECO:0000256" key="1">
    <source>
        <dbReference type="SAM" id="MobiDB-lite"/>
    </source>
</evidence>
<dbReference type="AlphaFoldDB" id="A4C3I3"/>
<sequence length="110" mass="12220">MAAELNKPSSAPFDPQSRRLIGDTTLAQGSGIALMQHALLHTIKNYPGSDLVSISTLPLDSFLPFLTKEPNLLPQVSDVRLRAPDISEYDQVPASEMHQPQLPPYRQQYH</sequence>